<feature type="coiled-coil region" evidence="13">
    <location>
        <begin position="96"/>
        <end position="123"/>
    </location>
</feature>
<dbReference type="GO" id="GO:0005524">
    <property type="term" value="F:ATP binding"/>
    <property type="evidence" value="ECO:0007669"/>
    <property type="project" value="UniProtKB-UniRule"/>
</dbReference>
<keyword evidence="5 11" id="KW-0375">Hydrogen ion transport</keyword>
<gene>
    <name evidence="11 16" type="primary">atpE</name>
</gene>
<reference evidence="16" key="1">
    <citation type="journal article" date="2019" name="Bot. J. Linn. Soc.">
        <title>Dynamism in plastome structure observed across the phylogenetic tree of ferns.</title>
        <authorList>
            <person name="Lehtonen S."/>
            <person name="Cardenas G.G."/>
        </authorList>
    </citation>
    <scope>NUCLEOTIDE SEQUENCE</scope>
</reference>
<dbReference type="FunFam" id="2.60.15.10:FF:000002">
    <property type="entry name" value="ATP synthase epsilon chain, chloroplastic"/>
    <property type="match status" value="1"/>
</dbReference>
<dbReference type="EMBL" id="MK705756">
    <property type="protein sequence ID" value="QEG57797.1"/>
    <property type="molecule type" value="Genomic_DNA"/>
</dbReference>
<comment type="subunit">
    <text evidence="11 12">F-type ATPases have 2 components, CF(1) - the catalytic core - and CF(0) - the membrane proton channel. CF(1) has five subunits: alpha(3), beta(3), gamma(1), delta(1), epsilon(1). CF(0) has three main subunits: a, b and c.</text>
</comment>
<sequence length="132" mass="14471">MVSNLRVMAPNRIVWNAEVWEITLPTNSGQIGILPNHAPLLTASDMGVSRIRRDGQWSAMALMGGFATIENNQVTILVNEAERATEIDPDEARRTFQTAQADLAKAEGKKKVIEANLAFKRAKARLEASNAV</sequence>
<name>A0A5B9RNI9_9MONI</name>
<dbReference type="Gene3D" id="2.60.15.10">
    <property type="entry name" value="F0F1 ATP synthase delta/epsilon subunit, N-terminal"/>
    <property type="match status" value="1"/>
</dbReference>
<dbReference type="PANTHER" id="PTHR13822">
    <property type="entry name" value="ATP SYNTHASE DELTA/EPSILON CHAIN"/>
    <property type="match status" value="1"/>
</dbReference>
<dbReference type="GeneID" id="41795228"/>
<evidence type="ECO:0000256" key="6">
    <source>
        <dbReference type="ARBA" id="ARBA00023065"/>
    </source>
</evidence>
<keyword evidence="13" id="KW-0175">Coiled coil</keyword>
<keyword evidence="4 12" id="KW-0934">Plastid</keyword>
<evidence type="ECO:0000256" key="13">
    <source>
        <dbReference type="SAM" id="Coils"/>
    </source>
</evidence>
<evidence type="ECO:0000256" key="3">
    <source>
        <dbReference type="ARBA" id="ARBA00022448"/>
    </source>
</evidence>
<dbReference type="AlphaFoldDB" id="A0A5B9RNI9"/>
<dbReference type="PANTHER" id="PTHR13822:SF10">
    <property type="entry name" value="ATP SYNTHASE EPSILON CHAIN, CHLOROPLASTIC"/>
    <property type="match status" value="1"/>
</dbReference>
<comment type="function">
    <text evidence="11 12">Produces ATP from ADP in the presence of a proton gradient across the membrane.</text>
</comment>
<evidence type="ECO:0000259" key="14">
    <source>
        <dbReference type="Pfam" id="PF00401"/>
    </source>
</evidence>
<keyword evidence="7 11" id="KW-0793">Thylakoid</keyword>
<dbReference type="InterPro" id="IPR036771">
    <property type="entry name" value="ATPsynth_dsu/esu_N"/>
</dbReference>
<dbReference type="InterPro" id="IPR001469">
    <property type="entry name" value="ATP_synth_F1_dsu/esu"/>
</dbReference>
<evidence type="ECO:0000256" key="12">
    <source>
        <dbReference type="RuleBase" id="RU003655"/>
    </source>
</evidence>
<dbReference type="Gene3D" id="6.10.140.480">
    <property type="match status" value="1"/>
</dbReference>
<comment type="similarity">
    <text evidence="2 11 12">Belongs to the ATPase epsilon chain family.</text>
</comment>
<feature type="domain" description="ATP synthase epsilon subunit C-terminal" evidence="14">
    <location>
        <begin position="86"/>
        <end position="129"/>
    </location>
</feature>
<keyword evidence="16" id="KW-0150">Chloroplast</keyword>
<dbReference type="CDD" id="cd12152">
    <property type="entry name" value="F1-ATPase_delta"/>
    <property type="match status" value="1"/>
</dbReference>
<evidence type="ECO:0000256" key="5">
    <source>
        <dbReference type="ARBA" id="ARBA00022781"/>
    </source>
</evidence>
<feature type="domain" description="ATP synthase F1 complex delta/epsilon subunit N-terminal" evidence="15">
    <location>
        <begin position="4"/>
        <end position="81"/>
    </location>
</feature>
<keyword evidence="10 11" id="KW-0066">ATP synthesis</keyword>
<evidence type="ECO:0000313" key="16">
    <source>
        <dbReference type="EMBL" id="QEG57797.1"/>
    </source>
</evidence>
<dbReference type="Pfam" id="PF02823">
    <property type="entry name" value="ATP-synt_DE_N"/>
    <property type="match status" value="1"/>
</dbReference>
<dbReference type="GO" id="GO:0045259">
    <property type="term" value="C:proton-transporting ATP synthase complex"/>
    <property type="evidence" value="ECO:0007669"/>
    <property type="project" value="UniProtKB-KW"/>
</dbReference>
<comment type="subcellular location">
    <subcellularLocation>
        <location evidence="1">Membrane</location>
        <topology evidence="1">Peripheral membrane protein</topology>
    </subcellularLocation>
    <subcellularLocation>
        <location evidence="11">Plastid</location>
        <location evidence="11">Chloroplast thylakoid membrane</location>
        <topology evidence="11">Peripheral membrane protein</topology>
    </subcellularLocation>
</comment>
<dbReference type="GO" id="GO:0009535">
    <property type="term" value="C:chloroplast thylakoid membrane"/>
    <property type="evidence" value="ECO:0007669"/>
    <property type="project" value="UniProtKB-SubCell"/>
</dbReference>
<accession>A0A5B9RNI9</accession>
<dbReference type="SUPFAM" id="SSF51344">
    <property type="entry name" value="Epsilon subunit of F1F0-ATP synthase N-terminal domain"/>
    <property type="match status" value="1"/>
</dbReference>
<evidence type="ECO:0000256" key="8">
    <source>
        <dbReference type="ARBA" id="ARBA00023136"/>
    </source>
</evidence>
<dbReference type="NCBIfam" id="TIGR01216">
    <property type="entry name" value="ATP_synt_epsi"/>
    <property type="match status" value="1"/>
</dbReference>
<geneLocation type="chloroplast" evidence="16"/>
<evidence type="ECO:0000256" key="1">
    <source>
        <dbReference type="ARBA" id="ARBA00004170"/>
    </source>
</evidence>
<evidence type="ECO:0000256" key="9">
    <source>
        <dbReference type="ARBA" id="ARBA00023196"/>
    </source>
</evidence>
<evidence type="ECO:0000256" key="10">
    <source>
        <dbReference type="ARBA" id="ARBA00023310"/>
    </source>
</evidence>
<dbReference type="HAMAP" id="MF_00530">
    <property type="entry name" value="ATP_synth_epsil_bac"/>
    <property type="match status" value="1"/>
</dbReference>
<dbReference type="RefSeq" id="YP_009691017.1">
    <property type="nucleotide sequence ID" value="NC_044686.1"/>
</dbReference>
<evidence type="ECO:0000259" key="15">
    <source>
        <dbReference type="Pfam" id="PF02823"/>
    </source>
</evidence>
<dbReference type="InterPro" id="IPR020547">
    <property type="entry name" value="ATP_synth_F1_esu_C"/>
</dbReference>
<protein>
    <recommendedName>
        <fullName evidence="11 12">ATP synthase epsilon chain, chloroplastic</fullName>
    </recommendedName>
    <alternativeName>
        <fullName evidence="11">ATP synthase F1 sector epsilon subunit</fullName>
    </alternativeName>
    <alternativeName>
        <fullName evidence="11">F-ATPase epsilon subunit</fullName>
    </alternativeName>
</protein>
<evidence type="ECO:0000256" key="7">
    <source>
        <dbReference type="ARBA" id="ARBA00023078"/>
    </source>
</evidence>
<proteinExistence type="inferred from homology"/>
<evidence type="ECO:0000256" key="2">
    <source>
        <dbReference type="ARBA" id="ARBA00005712"/>
    </source>
</evidence>
<evidence type="ECO:0000256" key="11">
    <source>
        <dbReference type="HAMAP-Rule" id="MF_00530"/>
    </source>
</evidence>
<keyword evidence="8 11" id="KW-0472">Membrane</keyword>
<dbReference type="Pfam" id="PF00401">
    <property type="entry name" value="ATP-synt_DE"/>
    <property type="match status" value="1"/>
</dbReference>
<dbReference type="InterPro" id="IPR020546">
    <property type="entry name" value="ATP_synth_F1_dsu/esu_N"/>
</dbReference>
<keyword evidence="6 11" id="KW-0406">Ion transport</keyword>
<keyword evidence="3 11" id="KW-0813">Transport</keyword>
<keyword evidence="9 11" id="KW-0139">CF(1)</keyword>
<evidence type="ECO:0000256" key="4">
    <source>
        <dbReference type="ARBA" id="ARBA00022640"/>
    </source>
</evidence>
<organism evidence="16">
    <name type="scientific">Saccoloma inaequale</name>
    <dbReference type="NCBI Taxonomy" id="262953"/>
    <lineage>
        <taxon>Eukaryota</taxon>
        <taxon>Viridiplantae</taxon>
        <taxon>Streptophyta</taxon>
        <taxon>Embryophyta</taxon>
        <taxon>Tracheophyta</taxon>
        <taxon>Polypodiopsida</taxon>
        <taxon>Polypodiidae</taxon>
        <taxon>Polypodiales</taxon>
        <taxon>Saccolomatineae</taxon>
        <taxon>Saccolomataceae</taxon>
        <taxon>Saccoloma</taxon>
    </lineage>
</organism>
<dbReference type="GO" id="GO:0046933">
    <property type="term" value="F:proton-transporting ATP synthase activity, rotational mechanism"/>
    <property type="evidence" value="ECO:0007669"/>
    <property type="project" value="UniProtKB-UniRule"/>
</dbReference>